<evidence type="ECO:0000313" key="2">
    <source>
        <dbReference type="Proteomes" id="UP001432209"/>
    </source>
</evidence>
<dbReference type="EMBL" id="CP109495">
    <property type="protein sequence ID" value="WUX53539.1"/>
    <property type="molecule type" value="Genomic_DNA"/>
</dbReference>
<keyword evidence="2" id="KW-1185">Reference proteome</keyword>
<evidence type="ECO:0000313" key="1">
    <source>
        <dbReference type="EMBL" id="WUX53539.1"/>
    </source>
</evidence>
<sequence>MRRIPVFRWVLALGLALVGFSVVLAPSVADFPELHQLDLDVVNEKPDGECTVRWTDPFEDREREEPYRCDPDREPVLKAPDPVTGMGWDTGFVVSEGPDRGELYSLDEDVPADGGVRDGLSEAMVAGGLLLTAAGIAGGGFGALIRASGVDPAAVRRARQLRDTANAVAEDHERAEEAVRTAWAPLRRELASVPLESAPPGPRTTALVLALQVLVEAGPEARSAARTGGELCSSLDPLLSDATPALRYQDMLRADRDRRWGATYAVSQLTEMVKDADRRSSAQRFAQASVDLLRRPDPELGALAAWSDLEARPEEYRALLAEITGHESPTSSG</sequence>
<protein>
    <submittedName>
        <fullName evidence="1">Uncharacterized protein</fullName>
    </submittedName>
</protein>
<dbReference type="Proteomes" id="UP001432209">
    <property type="component" value="Chromosome"/>
</dbReference>
<accession>A0ABZ2A7T9</accession>
<name>A0ABZ2A7T9_STRNV</name>
<dbReference type="RefSeq" id="WP_329077148.1">
    <property type="nucleotide sequence ID" value="NZ_CP109495.1"/>
</dbReference>
<organism evidence="1 2">
    <name type="scientific">Streptomyces niveus</name>
    <name type="common">Streptomyces spheroides</name>
    <dbReference type="NCBI Taxonomy" id="193462"/>
    <lineage>
        <taxon>Bacteria</taxon>
        <taxon>Bacillati</taxon>
        <taxon>Actinomycetota</taxon>
        <taxon>Actinomycetes</taxon>
        <taxon>Kitasatosporales</taxon>
        <taxon>Streptomycetaceae</taxon>
        <taxon>Streptomyces</taxon>
    </lineage>
</organism>
<proteinExistence type="predicted"/>
<reference evidence="1" key="1">
    <citation type="submission" date="2022-10" db="EMBL/GenBank/DDBJ databases">
        <title>The complete genomes of actinobacterial strains from the NBC collection.</title>
        <authorList>
            <person name="Joergensen T.S."/>
            <person name="Alvarez Arevalo M."/>
            <person name="Sterndorff E.B."/>
            <person name="Faurdal D."/>
            <person name="Vuksanovic O."/>
            <person name="Mourched A.-S."/>
            <person name="Charusanti P."/>
            <person name="Shaw S."/>
            <person name="Blin K."/>
            <person name="Weber T."/>
        </authorList>
    </citation>
    <scope>NUCLEOTIDE SEQUENCE</scope>
    <source>
        <strain evidence="1">NBC_01432</strain>
    </source>
</reference>
<gene>
    <name evidence="1" type="ORF">OG442_19375</name>
</gene>